<dbReference type="Pfam" id="PF18755">
    <property type="entry name" value="RAMA"/>
    <property type="match status" value="1"/>
</dbReference>
<dbReference type="Gene3D" id="3.40.140.10">
    <property type="entry name" value="Cytidine Deaminase, domain 2"/>
    <property type="match status" value="1"/>
</dbReference>
<organism evidence="3 4">
    <name type="scientific">Nesidiocoris tenuis</name>
    <dbReference type="NCBI Taxonomy" id="355587"/>
    <lineage>
        <taxon>Eukaryota</taxon>
        <taxon>Metazoa</taxon>
        <taxon>Ecdysozoa</taxon>
        <taxon>Arthropoda</taxon>
        <taxon>Hexapoda</taxon>
        <taxon>Insecta</taxon>
        <taxon>Pterygota</taxon>
        <taxon>Neoptera</taxon>
        <taxon>Paraneoptera</taxon>
        <taxon>Hemiptera</taxon>
        <taxon>Heteroptera</taxon>
        <taxon>Panheteroptera</taxon>
        <taxon>Cimicomorpha</taxon>
        <taxon>Miridae</taxon>
        <taxon>Dicyphina</taxon>
        <taxon>Nesidiocoris</taxon>
    </lineage>
</organism>
<keyword evidence="4" id="KW-1185">Reference proteome</keyword>
<feature type="compositionally biased region" description="Acidic residues" evidence="1">
    <location>
        <begin position="7"/>
        <end position="28"/>
    </location>
</feature>
<accession>A0ABN7AEI3</accession>
<feature type="compositionally biased region" description="Basic and acidic residues" evidence="1">
    <location>
        <begin position="135"/>
        <end position="149"/>
    </location>
</feature>
<dbReference type="InterPro" id="IPR000555">
    <property type="entry name" value="JAMM/MPN+_dom"/>
</dbReference>
<feature type="compositionally biased region" description="Low complexity" evidence="1">
    <location>
        <begin position="474"/>
        <end position="499"/>
    </location>
</feature>
<dbReference type="InterPro" id="IPR037518">
    <property type="entry name" value="MPN"/>
</dbReference>
<name>A0ABN7AEI3_9HEMI</name>
<dbReference type="InterPro" id="IPR050242">
    <property type="entry name" value="JAMM_MPN+_peptidase_M67A"/>
</dbReference>
<evidence type="ECO:0000256" key="1">
    <source>
        <dbReference type="SAM" id="MobiDB-lite"/>
    </source>
</evidence>
<dbReference type="PROSITE" id="PS50249">
    <property type="entry name" value="MPN"/>
    <property type="match status" value="1"/>
</dbReference>
<protein>
    <submittedName>
        <fullName evidence="3">Mov34</fullName>
    </submittedName>
</protein>
<proteinExistence type="predicted"/>
<dbReference type="Proteomes" id="UP001307889">
    <property type="component" value="Chromosome 1"/>
</dbReference>
<dbReference type="SUPFAM" id="SSF102712">
    <property type="entry name" value="JAB1/MPN domain"/>
    <property type="match status" value="1"/>
</dbReference>
<dbReference type="EMBL" id="AP028909">
    <property type="protein sequence ID" value="BES89265.1"/>
    <property type="molecule type" value="Genomic_DNA"/>
</dbReference>
<reference evidence="3 4" key="1">
    <citation type="submission" date="2023-09" db="EMBL/GenBank/DDBJ databases">
        <title>Nesidiocoris tenuis whole genome shotgun sequence.</title>
        <authorList>
            <person name="Shibata T."/>
            <person name="Shimoda M."/>
            <person name="Kobayashi T."/>
            <person name="Uehara T."/>
        </authorList>
    </citation>
    <scope>NUCLEOTIDE SEQUENCE [LARGE SCALE GENOMIC DNA]</scope>
    <source>
        <strain evidence="3 4">Japan</strain>
    </source>
</reference>
<feature type="region of interest" description="Disordered" evidence="1">
    <location>
        <begin position="526"/>
        <end position="552"/>
    </location>
</feature>
<sequence>MQKGNEDEVEGECEEEDLIDEEQDFEEGEERRVKGGIIGKTVTLQMLLAADILSPGEANMSIEYMGQRFLGDLLSDGKIKSLETDIIFASPSAWACHCKRMVNPDKKSGCGWASVKYQGQKLDYFKNRYFKQMQEQDKKENETSEEQQRQKVSAETNTAPAVRTVVKHGTLGPRLAHHDGNILVEAVPFSSMGKIQPFLVSLSTNAALVLDFHCHLTTSEVVGYLAGHWDVNAHNLAITHAFPCRSRLNDRELGPLVEEDIMRALEARRLTLAGWYHSHPNAPPVPTLRDIDAQLDHEIKMKGTSDATYTPVIGLICSPYQQDNACMESGVLAYWVMPPPENKPHEYGKPMAMTYSVVQDQFLSQDALNEMKKCAEFYKGDSDFINFNDNYRENVTYLEKMKTSVTSKFPRDQSDGLLWNLLSQLVCPSASTSNSVALSLGTPSTSGMPISVPISIPITVPKASVSSSTHQVAQTQPTPSTSQQTPQSPQPSASTSMQPPYLGAELASALLASGKFPPSLIGLFPPFPPHLNLNPPQVAHSSRFPNPPITQP</sequence>
<feature type="region of interest" description="Disordered" evidence="1">
    <location>
        <begin position="1"/>
        <end position="31"/>
    </location>
</feature>
<dbReference type="CDD" id="cd08067">
    <property type="entry name" value="MPN_2A_DUB"/>
    <property type="match status" value="1"/>
</dbReference>
<dbReference type="Pfam" id="PF01398">
    <property type="entry name" value="JAB"/>
    <property type="match status" value="1"/>
</dbReference>
<evidence type="ECO:0000259" key="2">
    <source>
        <dbReference type="PROSITE" id="PS50249"/>
    </source>
</evidence>
<dbReference type="InterPro" id="IPR040843">
    <property type="entry name" value="RAMA"/>
</dbReference>
<feature type="region of interest" description="Disordered" evidence="1">
    <location>
        <begin position="465"/>
        <end position="499"/>
    </location>
</feature>
<gene>
    <name evidence="3" type="ORF">NTJ_02072</name>
</gene>
<evidence type="ECO:0000313" key="3">
    <source>
        <dbReference type="EMBL" id="BES89265.1"/>
    </source>
</evidence>
<feature type="domain" description="MPN" evidence="2">
    <location>
        <begin position="200"/>
        <end position="336"/>
    </location>
</feature>
<feature type="region of interest" description="Disordered" evidence="1">
    <location>
        <begin position="135"/>
        <end position="157"/>
    </location>
</feature>
<evidence type="ECO:0000313" key="4">
    <source>
        <dbReference type="Proteomes" id="UP001307889"/>
    </source>
</evidence>
<dbReference type="PANTHER" id="PTHR10410">
    <property type="entry name" value="EUKARYOTIC TRANSLATION INITIATION FACTOR 3 -RELATED"/>
    <property type="match status" value="1"/>
</dbReference>